<dbReference type="Proteomes" id="UP000287563">
    <property type="component" value="Unassembled WGS sequence"/>
</dbReference>
<protein>
    <submittedName>
        <fullName evidence="2">RluA family pseudouridine synthase</fullName>
    </submittedName>
</protein>
<gene>
    <name evidence="2" type="ORF">EDI28_09315</name>
</gene>
<keyword evidence="3" id="KW-1185">Reference proteome</keyword>
<dbReference type="GO" id="GO:0009982">
    <property type="term" value="F:pseudouridine synthase activity"/>
    <property type="evidence" value="ECO:0007669"/>
    <property type="project" value="InterPro"/>
</dbReference>
<evidence type="ECO:0000259" key="1">
    <source>
        <dbReference type="Pfam" id="PF00849"/>
    </source>
</evidence>
<dbReference type="InterPro" id="IPR050188">
    <property type="entry name" value="RluA_PseudoU_synthase"/>
</dbReference>
<evidence type="ECO:0000313" key="3">
    <source>
        <dbReference type="Proteomes" id="UP000287563"/>
    </source>
</evidence>
<dbReference type="SUPFAM" id="SSF55120">
    <property type="entry name" value="Pseudouridine synthase"/>
    <property type="match status" value="1"/>
</dbReference>
<dbReference type="OrthoDB" id="9785808at2"/>
<proteinExistence type="predicted"/>
<dbReference type="PROSITE" id="PS01129">
    <property type="entry name" value="PSI_RLU"/>
    <property type="match status" value="1"/>
</dbReference>
<sequence>MHSPEHCFTPFKESIDTYSLPERFTFPFYYEPHPLCLLAAKELQHHLQTQTLWQHNFGLSEDKTAAIGKMFGVLLVQNTQGEIGYLSAFSGKIAEQNLLPNFVPPVFDMLAEDSFFLSEQVEINKITAKIEQLERNPKIAETEKTLKTEQATSSEQLNAHRNRMVEGRKARKALRANGSELVPDELRELKQRLSQESVIEKLQLRDLKLHWEARLNTVQLQLSAQTDEITALKTKRKALSAALQKKLFAQYRFLNVNGIERDLNDLFIDTTRQTPPAGAGECAAPKLLQYAFKWGMKPLAIAEFWWGSSPKSEIRQHENFYPACKGKCQPILEHMLEGIDMDENPLLANPCEGKTVEIIYQDNDMAVVNKPAEFLSVPGKTIEDSVYLRMKQHFPDATGPLIVHRLDMSTSGLMVIALTHRANKSLQKQFIQRTIQKRYVALVDGLIEQDEGIINLPLRGDLDDRPRQLVCYEHGKPAETKWEVIERKCSRTKVYLYPKTGRTHQLRVHCAHVEGLHMPMIGDDLYGNKADRLHLHAERLELAHPITNEFMQFQVEAEF</sequence>
<dbReference type="Pfam" id="PF00849">
    <property type="entry name" value="PseudoU_synth_2"/>
    <property type="match status" value="1"/>
</dbReference>
<organism evidence="2 3">
    <name type="scientific">Photobacterium chitinilyticum</name>
    <dbReference type="NCBI Taxonomy" id="2485123"/>
    <lineage>
        <taxon>Bacteria</taxon>
        <taxon>Pseudomonadati</taxon>
        <taxon>Pseudomonadota</taxon>
        <taxon>Gammaproteobacteria</taxon>
        <taxon>Vibrionales</taxon>
        <taxon>Vibrionaceae</taxon>
        <taxon>Photobacterium</taxon>
    </lineage>
</organism>
<dbReference type="AlphaFoldDB" id="A0A444JSE0"/>
<dbReference type="GO" id="GO:0003723">
    <property type="term" value="F:RNA binding"/>
    <property type="evidence" value="ECO:0007669"/>
    <property type="project" value="InterPro"/>
</dbReference>
<dbReference type="PANTHER" id="PTHR21600:SF89">
    <property type="entry name" value="RIBOSOMAL LARGE SUBUNIT PSEUDOURIDINE SYNTHASE A"/>
    <property type="match status" value="1"/>
</dbReference>
<dbReference type="InterPro" id="IPR006224">
    <property type="entry name" value="PsdUridine_synth_RluA-like_CS"/>
</dbReference>
<dbReference type="GO" id="GO:0000455">
    <property type="term" value="P:enzyme-directed rRNA pseudouridine synthesis"/>
    <property type="evidence" value="ECO:0007669"/>
    <property type="project" value="TreeGrafter"/>
</dbReference>
<evidence type="ECO:0000313" key="2">
    <source>
        <dbReference type="EMBL" id="RWX55888.1"/>
    </source>
</evidence>
<dbReference type="RefSeq" id="WP_128783906.1">
    <property type="nucleotide sequence ID" value="NZ_RJLM01000003.1"/>
</dbReference>
<dbReference type="CDD" id="cd02869">
    <property type="entry name" value="PseudoU_synth_RluA_like"/>
    <property type="match status" value="1"/>
</dbReference>
<dbReference type="EMBL" id="RJLM01000003">
    <property type="protein sequence ID" value="RWX55888.1"/>
    <property type="molecule type" value="Genomic_DNA"/>
</dbReference>
<name>A0A444JSE0_9GAMM</name>
<dbReference type="InterPro" id="IPR006145">
    <property type="entry name" value="PsdUridine_synth_RsuA/RluA"/>
</dbReference>
<dbReference type="Gene3D" id="3.30.2350.10">
    <property type="entry name" value="Pseudouridine synthase"/>
    <property type="match status" value="1"/>
</dbReference>
<accession>A0A444JSE0</accession>
<dbReference type="PANTHER" id="PTHR21600">
    <property type="entry name" value="MITOCHONDRIAL RNA PSEUDOURIDINE SYNTHASE"/>
    <property type="match status" value="1"/>
</dbReference>
<reference evidence="2 3" key="1">
    <citation type="submission" date="2018-11" db="EMBL/GenBank/DDBJ databases">
        <title>Photobacterium sp. BEI247 sp. nov., a marine bacterium isolated from Yongle Blue Hole in the South China Sea.</title>
        <authorList>
            <person name="Wang X."/>
        </authorList>
    </citation>
    <scope>NUCLEOTIDE SEQUENCE [LARGE SCALE GENOMIC DNA]</scope>
    <source>
        <strain evidence="3">BEI247</strain>
    </source>
</reference>
<dbReference type="InterPro" id="IPR020103">
    <property type="entry name" value="PsdUridine_synth_cat_dom_sf"/>
</dbReference>
<comment type="caution">
    <text evidence="2">The sequence shown here is derived from an EMBL/GenBank/DDBJ whole genome shotgun (WGS) entry which is preliminary data.</text>
</comment>
<feature type="domain" description="Pseudouridine synthase RsuA/RluA-like" evidence="1">
    <location>
        <begin position="365"/>
        <end position="512"/>
    </location>
</feature>
<dbReference type="GO" id="GO:0140098">
    <property type="term" value="F:catalytic activity, acting on RNA"/>
    <property type="evidence" value="ECO:0007669"/>
    <property type="project" value="UniProtKB-ARBA"/>
</dbReference>